<dbReference type="GO" id="GO:0006605">
    <property type="term" value="P:protein targeting"/>
    <property type="evidence" value="ECO:0007669"/>
    <property type="project" value="UniProtKB-UniRule"/>
</dbReference>
<dbReference type="GO" id="GO:0044780">
    <property type="term" value="P:bacterial-type flagellum assembly"/>
    <property type="evidence" value="ECO:0007669"/>
    <property type="project" value="UniProtKB-UniRule"/>
</dbReference>
<dbReference type="HOGENOM" id="CLU_063626_2_2_0"/>
<evidence type="ECO:0000256" key="1">
    <source>
        <dbReference type="ARBA" id="ARBA00002578"/>
    </source>
</evidence>
<dbReference type="NCBIfam" id="TIGR01400">
    <property type="entry name" value="fliR"/>
    <property type="match status" value="1"/>
</dbReference>
<keyword evidence="4 10" id="KW-1003">Cell membrane</keyword>
<evidence type="ECO:0000313" key="11">
    <source>
        <dbReference type="EMBL" id="ACZ38013.1"/>
    </source>
</evidence>
<keyword evidence="11" id="KW-0966">Cell projection</keyword>
<dbReference type="Pfam" id="PF01311">
    <property type="entry name" value="Bac_export_1"/>
    <property type="match status" value="1"/>
</dbReference>
<keyword evidence="11" id="KW-0969">Cilium</keyword>
<feature type="transmembrane region" description="Helical" evidence="10">
    <location>
        <begin position="213"/>
        <end position="237"/>
    </location>
</feature>
<dbReference type="GO" id="GO:0009425">
    <property type="term" value="C:bacterial-type flagellum basal body"/>
    <property type="evidence" value="ECO:0007669"/>
    <property type="project" value="UniProtKB-SubCell"/>
</dbReference>
<dbReference type="EMBL" id="CP001823">
    <property type="protein sequence ID" value="ACZ38013.1"/>
    <property type="molecule type" value="Genomic_DNA"/>
</dbReference>
<feature type="transmembrane region" description="Helical" evidence="10">
    <location>
        <begin position="186"/>
        <end position="204"/>
    </location>
</feature>
<name>D1C196_SPHTD</name>
<evidence type="ECO:0000256" key="9">
    <source>
        <dbReference type="NCBIfam" id="TIGR01400"/>
    </source>
</evidence>
<evidence type="ECO:0000256" key="6">
    <source>
        <dbReference type="ARBA" id="ARBA00022989"/>
    </source>
</evidence>
<dbReference type="PANTHER" id="PTHR30065:SF1">
    <property type="entry name" value="SURFACE PRESENTATION OF ANTIGENS PROTEIN SPAR"/>
    <property type="match status" value="1"/>
</dbReference>
<reference evidence="11 12" key="2">
    <citation type="journal article" date="2010" name="Stand. Genomic Sci.">
        <title>Complete genome sequence of Desulfohalobium retbaense type strain (HR(100)).</title>
        <authorList>
            <person name="Spring S."/>
            <person name="Nolan M."/>
            <person name="Lapidus A."/>
            <person name="Glavina Del Rio T."/>
            <person name="Copeland A."/>
            <person name="Tice H."/>
            <person name="Cheng J.F."/>
            <person name="Lucas S."/>
            <person name="Land M."/>
            <person name="Chen F."/>
            <person name="Bruce D."/>
            <person name="Goodwin L."/>
            <person name="Pitluck S."/>
            <person name="Ivanova N."/>
            <person name="Mavromatis K."/>
            <person name="Mikhailova N."/>
            <person name="Pati A."/>
            <person name="Chen A."/>
            <person name="Palaniappan K."/>
            <person name="Hauser L."/>
            <person name="Chang Y.J."/>
            <person name="Jeffries C.D."/>
            <person name="Munk C."/>
            <person name="Kiss H."/>
            <person name="Chain P."/>
            <person name="Han C."/>
            <person name="Brettin T."/>
            <person name="Detter J.C."/>
            <person name="Schuler E."/>
            <person name="Goker M."/>
            <person name="Rohde M."/>
            <person name="Bristow J."/>
            <person name="Eisen J.A."/>
            <person name="Markowitz V."/>
            <person name="Hugenholtz P."/>
            <person name="Kyrpides N.C."/>
            <person name="Klenk H.P."/>
        </authorList>
    </citation>
    <scope>NUCLEOTIDE SEQUENCE [LARGE SCALE GENOMIC DNA]</scope>
    <source>
        <strain evidence="12">ATCC 49802 / DSM 20745 / S 6022</strain>
    </source>
</reference>
<feature type="transmembrane region" description="Helical" evidence="10">
    <location>
        <begin position="12"/>
        <end position="33"/>
    </location>
</feature>
<evidence type="ECO:0000256" key="8">
    <source>
        <dbReference type="ARBA" id="ARBA00023143"/>
    </source>
</evidence>
<evidence type="ECO:0000256" key="5">
    <source>
        <dbReference type="ARBA" id="ARBA00022692"/>
    </source>
</evidence>
<dbReference type="KEGG" id="sti:Sthe_0575"/>
<keyword evidence="8 10" id="KW-0975">Bacterial flagellum</keyword>
<dbReference type="FunCoup" id="D1C196">
    <property type="interactions" value="87"/>
</dbReference>
<feature type="transmembrane region" description="Helical" evidence="10">
    <location>
        <begin position="39"/>
        <end position="57"/>
    </location>
</feature>
<dbReference type="InParanoid" id="D1C196"/>
<feature type="transmembrane region" description="Helical" evidence="10">
    <location>
        <begin position="128"/>
        <end position="150"/>
    </location>
</feature>
<dbReference type="OrthoDB" id="9807748at2"/>
<gene>
    <name evidence="11" type="ordered locus">Sthe_0575</name>
</gene>
<dbReference type="STRING" id="479434.Sthe_0575"/>
<keyword evidence="7 10" id="KW-0472">Membrane</keyword>
<protein>
    <recommendedName>
        <fullName evidence="3 9">Flagellar biosynthetic protein FliR</fullName>
    </recommendedName>
</protein>
<keyword evidence="11" id="KW-0282">Flagellum</keyword>
<dbReference type="Proteomes" id="UP000002027">
    <property type="component" value="Chromosome 1"/>
</dbReference>
<dbReference type="InterPro" id="IPR006303">
    <property type="entry name" value="FliR"/>
</dbReference>
<accession>D1C196</accession>
<comment type="function">
    <text evidence="1 10">Role in flagellar biosynthesis.</text>
</comment>
<evidence type="ECO:0000313" key="12">
    <source>
        <dbReference type="Proteomes" id="UP000002027"/>
    </source>
</evidence>
<keyword evidence="6 10" id="KW-1133">Transmembrane helix</keyword>
<feature type="transmembrane region" description="Helical" evidence="10">
    <location>
        <begin position="162"/>
        <end position="180"/>
    </location>
</feature>
<comment type="similarity">
    <text evidence="2 10">Belongs to the FliR/MopE/SpaR family.</text>
</comment>
<evidence type="ECO:0000256" key="2">
    <source>
        <dbReference type="ARBA" id="ARBA00009772"/>
    </source>
</evidence>
<dbReference type="AlphaFoldDB" id="D1C196"/>
<dbReference type="eggNOG" id="COG1684">
    <property type="taxonomic scope" value="Bacteria"/>
</dbReference>
<dbReference type="RefSeq" id="WP_012871060.1">
    <property type="nucleotide sequence ID" value="NC_013523.1"/>
</dbReference>
<dbReference type="InterPro" id="IPR002010">
    <property type="entry name" value="T3SS_IM_R"/>
</dbReference>
<evidence type="ECO:0000256" key="3">
    <source>
        <dbReference type="ARBA" id="ARBA00021717"/>
    </source>
</evidence>
<evidence type="ECO:0000256" key="10">
    <source>
        <dbReference type="RuleBase" id="RU362071"/>
    </source>
</evidence>
<evidence type="ECO:0000256" key="7">
    <source>
        <dbReference type="ARBA" id="ARBA00023136"/>
    </source>
</evidence>
<dbReference type="PANTHER" id="PTHR30065">
    <property type="entry name" value="FLAGELLAR BIOSYNTHETIC PROTEIN FLIR"/>
    <property type="match status" value="1"/>
</dbReference>
<dbReference type="PRINTS" id="PR00953">
    <property type="entry name" value="TYPE3IMRPROT"/>
</dbReference>
<feature type="transmembrane region" description="Helical" evidence="10">
    <location>
        <begin position="78"/>
        <end position="108"/>
    </location>
</feature>
<dbReference type="GO" id="GO:0005886">
    <property type="term" value="C:plasma membrane"/>
    <property type="evidence" value="ECO:0007669"/>
    <property type="project" value="UniProtKB-SubCell"/>
</dbReference>
<sequence length="260" mass="26970">MTIASPLVPQSIAVFLLMVTRIGTMLMFMPGFAGRSVPPAIKVLAALALSLVLVPFTRPGTETLTDPASFTVGLAREFLLGLLMGFGIAVVFGAIEMAASLVGAQIGLNLSGVFNPSLDLQGTPLNTFYLVAAALVFFSANGHHLVLMALHRSFQTVPIGSAALADNAGTAIIALASLMFVDALRIGLPVAGTLLAVDACLGVLNRMVPQMNVFFVGLPVKIFAGFAVLLLTLPFLIRVLAPMVTDGVIEAIGRAGAVAR</sequence>
<proteinExistence type="inferred from homology"/>
<keyword evidence="5 10" id="KW-0812">Transmembrane</keyword>
<evidence type="ECO:0000256" key="4">
    <source>
        <dbReference type="ARBA" id="ARBA00022475"/>
    </source>
</evidence>
<reference evidence="12" key="1">
    <citation type="submission" date="2009-11" db="EMBL/GenBank/DDBJ databases">
        <title>The complete chromosome 1 of Sphaerobacter thermophilus DSM 20745.</title>
        <authorList>
            <person name="Lucas S."/>
            <person name="Copeland A."/>
            <person name="Lapidus A."/>
            <person name="Glavina del Rio T."/>
            <person name="Dalin E."/>
            <person name="Tice H."/>
            <person name="Bruce D."/>
            <person name="Goodwin L."/>
            <person name="Pitluck S."/>
            <person name="Kyrpides N."/>
            <person name="Mavromatis K."/>
            <person name="Ivanova N."/>
            <person name="Mikhailova N."/>
            <person name="LaButti K.M."/>
            <person name="Clum A."/>
            <person name="Sun H.I."/>
            <person name="Brettin T."/>
            <person name="Detter J.C."/>
            <person name="Han C."/>
            <person name="Larimer F."/>
            <person name="Land M."/>
            <person name="Hauser L."/>
            <person name="Markowitz V."/>
            <person name="Cheng J.F."/>
            <person name="Hugenholtz P."/>
            <person name="Woyke T."/>
            <person name="Wu D."/>
            <person name="Steenblock K."/>
            <person name="Schneider S."/>
            <person name="Pukall R."/>
            <person name="Goeker M."/>
            <person name="Klenk H.P."/>
            <person name="Eisen J.A."/>
        </authorList>
    </citation>
    <scope>NUCLEOTIDE SEQUENCE [LARGE SCALE GENOMIC DNA]</scope>
    <source>
        <strain evidence="12">ATCC 49802 / DSM 20745 / S 6022</strain>
    </source>
</reference>
<comment type="subcellular location">
    <subcellularLocation>
        <location evidence="10">Cell membrane</location>
        <topology evidence="10">Multi-pass membrane protein</topology>
    </subcellularLocation>
    <subcellularLocation>
        <location evidence="10">Bacterial flagellum basal body</location>
    </subcellularLocation>
</comment>
<organism evidence="11 12">
    <name type="scientific">Sphaerobacter thermophilus (strain ATCC 49802 / DSM 20745 / KCCM 41009 / NCIMB 13125 / S 6022)</name>
    <dbReference type="NCBI Taxonomy" id="479434"/>
    <lineage>
        <taxon>Bacteria</taxon>
        <taxon>Pseudomonadati</taxon>
        <taxon>Thermomicrobiota</taxon>
        <taxon>Thermomicrobia</taxon>
        <taxon>Sphaerobacterales</taxon>
        <taxon>Sphaerobacterineae</taxon>
        <taxon>Sphaerobacteraceae</taxon>
        <taxon>Sphaerobacter</taxon>
    </lineage>
</organism>
<keyword evidence="12" id="KW-1185">Reference proteome</keyword>